<feature type="domain" description="DUF4283" evidence="2">
    <location>
        <begin position="36"/>
        <end position="112"/>
    </location>
</feature>
<dbReference type="EMBL" id="JANJYI010000002">
    <property type="protein sequence ID" value="KAK2658544.1"/>
    <property type="molecule type" value="Genomic_DNA"/>
</dbReference>
<name>A0AAD9XFL7_9ROSI</name>
<dbReference type="InterPro" id="IPR025558">
    <property type="entry name" value="DUF4283"/>
</dbReference>
<accession>A0AAD9XFL7</accession>
<feature type="region of interest" description="Disordered" evidence="1">
    <location>
        <begin position="232"/>
        <end position="269"/>
    </location>
</feature>
<dbReference type="InterPro" id="IPR040256">
    <property type="entry name" value="At4g02000-like"/>
</dbReference>
<comment type="caution">
    <text evidence="3">The sequence shown here is derived from an EMBL/GenBank/DDBJ whole genome shotgun (WGS) entry which is preliminary data.</text>
</comment>
<dbReference type="PANTHER" id="PTHR31286">
    <property type="entry name" value="GLYCINE-RICH CELL WALL STRUCTURAL PROTEIN 1.8-LIKE"/>
    <property type="match status" value="1"/>
</dbReference>
<sequence>METDELERLCSALSIKELEGPVTTLDEGMKASRERKLALCMVGKVLTTYVVNKDAFIRVFYSLWKVNDGFEIELAEGNTFTFQFFNMEDRNRIINGGPWNFDRAMVFLEVMPLDGDIANLRFNKVEFWVQVHKIPPLCMSEEIGHFLGKMIGEVREVDLDTAREDNSRYLRIRVMDYCFKYKRIGHSIRECLVERDIKEVTYEMNHRLNVWLRTGSSPKKILNRYGRQKDFTRGKFGGTNHAKKAQKNNKRMEENWRNPKGQSTYGNYGDRMESTPFPAGQEKAKGPLVSIKSGIGARPNVVNNNTRGKGNGEAIIIDVGESKKEDKMVGNLVVSSRKGHHHESDEVERKTNRGETFNWASTKKVDPLKPMRGWWTREKNMRGKKVQRN</sequence>
<gene>
    <name evidence="3" type="ORF">Ddye_005077</name>
</gene>
<evidence type="ECO:0000313" key="3">
    <source>
        <dbReference type="EMBL" id="KAK2658544.1"/>
    </source>
</evidence>
<evidence type="ECO:0000313" key="4">
    <source>
        <dbReference type="Proteomes" id="UP001280121"/>
    </source>
</evidence>
<evidence type="ECO:0000259" key="2">
    <source>
        <dbReference type="Pfam" id="PF14111"/>
    </source>
</evidence>
<proteinExistence type="predicted"/>
<dbReference type="PANTHER" id="PTHR31286:SF167">
    <property type="entry name" value="OS09G0268800 PROTEIN"/>
    <property type="match status" value="1"/>
</dbReference>
<dbReference type="AlphaFoldDB" id="A0AAD9XFL7"/>
<organism evidence="3 4">
    <name type="scientific">Dipteronia dyeriana</name>
    <dbReference type="NCBI Taxonomy" id="168575"/>
    <lineage>
        <taxon>Eukaryota</taxon>
        <taxon>Viridiplantae</taxon>
        <taxon>Streptophyta</taxon>
        <taxon>Embryophyta</taxon>
        <taxon>Tracheophyta</taxon>
        <taxon>Spermatophyta</taxon>
        <taxon>Magnoliopsida</taxon>
        <taxon>eudicotyledons</taxon>
        <taxon>Gunneridae</taxon>
        <taxon>Pentapetalae</taxon>
        <taxon>rosids</taxon>
        <taxon>malvids</taxon>
        <taxon>Sapindales</taxon>
        <taxon>Sapindaceae</taxon>
        <taxon>Hippocastanoideae</taxon>
        <taxon>Acereae</taxon>
        <taxon>Dipteronia</taxon>
    </lineage>
</organism>
<reference evidence="3" key="1">
    <citation type="journal article" date="2023" name="Plant J.">
        <title>Genome sequences and population genomics provide insights into the demographic history, inbreeding, and mutation load of two 'living fossil' tree species of Dipteronia.</title>
        <authorList>
            <person name="Feng Y."/>
            <person name="Comes H.P."/>
            <person name="Chen J."/>
            <person name="Zhu S."/>
            <person name="Lu R."/>
            <person name="Zhang X."/>
            <person name="Li P."/>
            <person name="Qiu J."/>
            <person name="Olsen K.M."/>
            <person name="Qiu Y."/>
        </authorList>
    </citation>
    <scope>NUCLEOTIDE SEQUENCE</scope>
    <source>
        <strain evidence="3">KIB01</strain>
    </source>
</reference>
<keyword evidence="4" id="KW-1185">Reference proteome</keyword>
<dbReference type="Proteomes" id="UP001280121">
    <property type="component" value="Unassembled WGS sequence"/>
</dbReference>
<protein>
    <recommendedName>
        <fullName evidence="2">DUF4283 domain-containing protein</fullName>
    </recommendedName>
</protein>
<evidence type="ECO:0000256" key="1">
    <source>
        <dbReference type="SAM" id="MobiDB-lite"/>
    </source>
</evidence>
<dbReference type="Pfam" id="PF14111">
    <property type="entry name" value="DUF4283"/>
    <property type="match status" value="1"/>
</dbReference>